<evidence type="ECO:0000313" key="11">
    <source>
        <dbReference type="Proteomes" id="UP000292818"/>
    </source>
</evidence>
<feature type="transmembrane region" description="Helical" evidence="7">
    <location>
        <begin position="298"/>
        <end position="319"/>
    </location>
</feature>
<keyword evidence="5 7" id="KW-1133">Transmembrane helix</keyword>
<evidence type="ECO:0000256" key="3">
    <source>
        <dbReference type="ARBA" id="ARBA00022475"/>
    </source>
</evidence>
<evidence type="ECO:0000313" key="10">
    <source>
        <dbReference type="EMBL" id="RZM16910.1"/>
    </source>
</evidence>
<name>A0A2I1SB94_9LACO</name>
<comment type="subcellular location">
    <subcellularLocation>
        <location evidence="1">Cell membrane</location>
        <topology evidence="1">Multi-pass membrane protein</topology>
    </subcellularLocation>
</comment>
<keyword evidence="4 7" id="KW-0812">Transmembrane</keyword>
<feature type="transmembrane region" description="Helical" evidence="7">
    <location>
        <begin position="115"/>
        <end position="138"/>
    </location>
</feature>
<feature type="transmembrane region" description="Helical" evidence="7">
    <location>
        <begin position="150"/>
        <end position="172"/>
    </location>
</feature>
<comment type="similarity">
    <text evidence="2">Belongs to the GSP F family.</text>
</comment>
<gene>
    <name evidence="10" type="ORF">LDELB18P1_0584</name>
    <name evidence="9" type="ORF">PF593_01275</name>
</gene>
<dbReference type="Gene3D" id="1.20.81.30">
    <property type="entry name" value="Type II secretion system (T2SS), domain F"/>
    <property type="match status" value="2"/>
</dbReference>
<dbReference type="Proteomes" id="UP000292818">
    <property type="component" value="Unassembled WGS sequence"/>
</dbReference>
<dbReference type="EMBL" id="SETJ01000021">
    <property type="protein sequence ID" value="RZM16910.1"/>
    <property type="molecule type" value="Genomic_DNA"/>
</dbReference>
<feature type="domain" description="Type II secretion system protein GspF" evidence="8">
    <location>
        <begin position="20"/>
        <end position="132"/>
    </location>
</feature>
<feature type="transmembrane region" description="Helical" evidence="7">
    <location>
        <begin position="184"/>
        <end position="202"/>
    </location>
</feature>
<protein>
    <submittedName>
        <fullName evidence="9">Type II secretion system F family protein</fullName>
    </submittedName>
    <submittedName>
        <fullName evidence="10">Type II secretion system protein F</fullName>
    </submittedName>
</protein>
<evidence type="ECO:0000313" key="12">
    <source>
        <dbReference type="Proteomes" id="UP001213083"/>
    </source>
</evidence>
<reference evidence="9 12" key="2">
    <citation type="submission" date="2023-01" db="EMBL/GenBank/DDBJ databases">
        <title>Sequencing of the bacterial strains from artisanal fermented milk Matsoni.</title>
        <authorList>
            <person name="Rozman V."/>
            <person name="Accetto T."/>
            <person name="Bogovic Matijasic B."/>
        </authorList>
    </citation>
    <scope>NUCLEOTIDE SEQUENCE [LARGE SCALE GENOMIC DNA]</scope>
    <source>
        <strain evidence="12">lbl143</strain>
        <strain evidence="9">Lbl143</strain>
    </source>
</reference>
<dbReference type="Proteomes" id="UP001213083">
    <property type="component" value="Unassembled WGS sequence"/>
</dbReference>
<evidence type="ECO:0000256" key="6">
    <source>
        <dbReference type="ARBA" id="ARBA00023136"/>
    </source>
</evidence>
<proteinExistence type="inferred from homology"/>
<dbReference type="RefSeq" id="WP_003617359.1">
    <property type="nucleotide sequence ID" value="NZ_BNHU01000002.1"/>
</dbReference>
<keyword evidence="3" id="KW-1003">Cell membrane</keyword>
<dbReference type="InterPro" id="IPR003004">
    <property type="entry name" value="GspF/PilC"/>
</dbReference>
<evidence type="ECO:0000256" key="4">
    <source>
        <dbReference type="ARBA" id="ARBA00022692"/>
    </source>
</evidence>
<dbReference type="InterPro" id="IPR018076">
    <property type="entry name" value="T2SS_GspF_dom"/>
</dbReference>
<dbReference type="EMBL" id="JAQIEV010000002">
    <property type="protein sequence ID" value="MDA3781795.1"/>
    <property type="molecule type" value="Genomic_DNA"/>
</dbReference>
<organism evidence="10 11">
    <name type="scientific">Lactobacillus delbrueckii</name>
    <dbReference type="NCBI Taxonomy" id="1584"/>
    <lineage>
        <taxon>Bacteria</taxon>
        <taxon>Bacillati</taxon>
        <taxon>Bacillota</taxon>
        <taxon>Bacilli</taxon>
        <taxon>Lactobacillales</taxon>
        <taxon>Lactobacillaceae</taxon>
        <taxon>Lactobacillus</taxon>
    </lineage>
</organism>
<evidence type="ECO:0000256" key="1">
    <source>
        <dbReference type="ARBA" id="ARBA00004651"/>
    </source>
</evidence>
<dbReference type="AlphaFoldDB" id="A0A2I1SB94"/>
<dbReference type="PANTHER" id="PTHR30012:SF0">
    <property type="entry name" value="TYPE II SECRETION SYSTEM PROTEIN F-RELATED"/>
    <property type="match status" value="1"/>
</dbReference>
<dbReference type="PANTHER" id="PTHR30012">
    <property type="entry name" value="GENERAL SECRETION PATHWAY PROTEIN"/>
    <property type="match status" value="1"/>
</dbReference>
<dbReference type="InterPro" id="IPR042094">
    <property type="entry name" value="T2SS_GspF_sf"/>
</dbReference>
<reference evidence="10 11" key="1">
    <citation type="submission" date="2019-01" db="EMBL/GenBank/DDBJ databases">
        <title>Colonization of the human gut by bovine bacteria present in Parmesan cheese.</title>
        <authorList>
            <person name="Lugli G.A."/>
            <person name="Milani C."/>
        </authorList>
    </citation>
    <scope>NUCLEOTIDE SEQUENCE [LARGE SCALE GENOMIC DNA]</scope>
    <source>
        <strain evidence="10 11">LDELB18P1</strain>
    </source>
</reference>
<evidence type="ECO:0000313" key="9">
    <source>
        <dbReference type="EMBL" id="MDA3781795.1"/>
    </source>
</evidence>
<keyword evidence="6 7" id="KW-0472">Membrane</keyword>
<sequence>MWQGNIKAAKLKQSEQVELLAFLANCLKNGFSLTKSLQLLPLLWPQRKKQLARLDEKMRQGEELSQLLAGLGFNKTTVTQLDMALSQGRLDESLAQLALLGRMKNEQVKKLEGELAYPIVLAGMMTLILIFMQNFLSVEFAGSSAKQGDLLLLILVFLLVLVIMLVVIAAAYMKKQDYQSFKKLLAWPVFGPVVALYGQYLISYDLGMLLASGFSLQQMCDFACRQAPGSLQEEVGRRARDAILRGKKVEEVIQKEPFLSQDLLMLLQAGSEREELSRQCLLLSRLLFNRLRQKLSKLIVNVQPVCFILIGLCIIGMYLKLLLPIYDSMQQL</sequence>
<evidence type="ECO:0000256" key="5">
    <source>
        <dbReference type="ARBA" id="ARBA00022989"/>
    </source>
</evidence>
<feature type="domain" description="Type II secretion system protein GspF" evidence="8">
    <location>
        <begin position="205"/>
        <end position="324"/>
    </location>
</feature>
<dbReference type="GO" id="GO:0005886">
    <property type="term" value="C:plasma membrane"/>
    <property type="evidence" value="ECO:0007669"/>
    <property type="project" value="UniProtKB-SubCell"/>
</dbReference>
<accession>A0A2I1SB94</accession>
<evidence type="ECO:0000259" key="8">
    <source>
        <dbReference type="Pfam" id="PF00482"/>
    </source>
</evidence>
<dbReference type="Pfam" id="PF00482">
    <property type="entry name" value="T2SSF"/>
    <property type="match status" value="2"/>
</dbReference>
<comment type="caution">
    <text evidence="10">The sequence shown here is derived from an EMBL/GenBank/DDBJ whole genome shotgun (WGS) entry which is preliminary data.</text>
</comment>
<evidence type="ECO:0000256" key="7">
    <source>
        <dbReference type="SAM" id="Phobius"/>
    </source>
</evidence>
<evidence type="ECO:0000256" key="2">
    <source>
        <dbReference type="ARBA" id="ARBA00005745"/>
    </source>
</evidence>